<evidence type="ECO:0000256" key="3">
    <source>
        <dbReference type="ARBA" id="ARBA00022490"/>
    </source>
</evidence>
<dbReference type="GO" id="GO:0005884">
    <property type="term" value="C:actin filament"/>
    <property type="evidence" value="ECO:0007669"/>
    <property type="project" value="TreeGrafter"/>
</dbReference>
<reference evidence="11" key="2">
    <citation type="submission" date="2004-02" db="EMBL/GenBank/DDBJ databases">
        <authorList>
            <consortium name="Genoscope"/>
            <consortium name="Whitehead Institute Centre for Genome Research"/>
        </authorList>
    </citation>
    <scope>NUCLEOTIDE SEQUENCE</scope>
</reference>
<evidence type="ECO:0000256" key="6">
    <source>
        <dbReference type="ARBA" id="ARBA00023123"/>
    </source>
</evidence>
<comment type="subcellular location">
    <subcellularLocation>
        <location evidence="1">Cytoplasm</location>
    </subcellularLocation>
</comment>
<protein>
    <submittedName>
        <fullName evidence="11">(spotted green pufferfish) hypothetical protein</fullName>
    </submittedName>
</protein>
<evidence type="ECO:0000256" key="9">
    <source>
        <dbReference type="PROSITE-ProRule" id="PRU00782"/>
    </source>
</evidence>
<dbReference type="Gene3D" id="1.10.10.820">
    <property type="match status" value="1"/>
</dbReference>
<organism evidence="11">
    <name type="scientific">Tetraodon nigroviridis</name>
    <name type="common">Spotted green pufferfish</name>
    <name type="synonym">Chelonodon nigroviridis</name>
    <dbReference type="NCBI Taxonomy" id="99883"/>
    <lineage>
        <taxon>Eukaryota</taxon>
        <taxon>Metazoa</taxon>
        <taxon>Chordata</taxon>
        <taxon>Craniata</taxon>
        <taxon>Vertebrata</taxon>
        <taxon>Euteleostomi</taxon>
        <taxon>Actinopterygii</taxon>
        <taxon>Neopterygii</taxon>
        <taxon>Teleostei</taxon>
        <taxon>Neoteleostei</taxon>
        <taxon>Acanthomorphata</taxon>
        <taxon>Eupercaria</taxon>
        <taxon>Tetraodontiformes</taxon>
        <taxon>Tetradontoidea</taxon>
        <taxon>Tetraodontidae</taxon>
        <taxon>Tetraodon</taxon>
    </lineage>
</organism>
<dbReference type="GO" id="GO:0001726">
    <property type="term" value="C:ruffle"/>
    <property type="evidence" value="ECO:0007669"/>
    <property type="project" value="TreeGrafter"/>
</dbReference>
<dbReference type="AlphaFoldDB" id="Q4RBS9"/>
<evidence type="ECO:0000256" key="4">
    <source>
        <dbReference type="ARBA" id="ARBA00022741"/>
    </source>
</evidence>
<keyword evidence="3" id="KW-0963">Cytoplasm</keyword>
<feature type="non-terminal residue" evidence="11">
    <location>
        <position position="1"/>
    </location>
</feature>
<dbReference type="InterPro" id="IPR001609">
    <property type="entry name" value="Myosin_head_motor_dom-like"/>
</dbReference>
<dbReference type="EMBL" id="CAAE01020721">
    <property type="protein sequence ID" value="CAG14154.1"/>
    <property type="molecule type" value="Genomic_DNA"/>
</dbReference>
<dbReference type="GO" id="GO:0005524">
    <property type="term" value="F:ATP binding"/>
    <property type="evidence" value="ECO:0007669"/>
    <property type="project" value="UniProtKB-KW"/>
</dbReference>
<proteinExistence type="inferred from homology"/>
<accession>Q4RBS9</accession>
<dbReference type="GO" id="GO:0051015">
    <property type="term" value="F:actin filament binding"/>
    <property type="evidence" value="ECO:0007669"/>
    <property type="project" value="TreeGrafter"/>
</dbReference>
<keyword evidence="4" id="KW-0547">Nucleotide-binding</keyword>
<dbReference type="PANTHER" id="PTHR46184:SF2">
    <property type="entry name" value="UNCONVENTIONAL MYOSIN-IXB"/>
    <property type="match status" value="1"/>
</dbReference>
<dbReference type="PANTHER" id="PTHR46184">
    <property type="entry name" value="UNCONVENTIONAL MYOSIN-IXB-LIKE PROTEIN"/>
    <property type="match status" value="1"/>
</dbReference>
<dbReference type="PROSITE" id="PS51456">
    <property type="entry name" value="MYOSIN_MOTOR"/>
    <property type="match status" value="1"/>
</dbReference>
<evidence type="ECO:0000256" key="1">
    <source>
        <dbReference type="ARBA" id="ARBA00004496"/>
    </source>
</evidence>
<dbReference type="GO" id="GO:0030027">
    <property type="term" value="C:lamellipodium"/>
    <property type="evidence" value="ECO:0007669"/>
    <property type="project" value="TreeGrafter"/>
</dbReference>
<dbReference type="InterPro" id="IPR027417">
    <property type="entry name" value="P-loop_NTPase"/>
</dbReference>
<evidence type="ECO:0000256" key="2">
    <source>
        <dbReference type="ARBA" id="ARBA00008314"/>
    </source>
</evidence>
<dbReference type="GO" id="GO:0016887">
    <property type="term" value="F:ATP hydrolysis activity"/>
    <property type="evidence" value="ECO:0007669"/>
    <property type="project" value="TreeGrafter"/>
</dbReference>
<dbReference type="Gene3D" id="1.20.120.720">
    <property type="entry name" value="Myosin VI head, motor domain, U50 subdomain"/>
    <property type="match status" value="1"/>
</dbReference>
<sequence length="167" mass="19378">RNYHVFYYLLFGASEEEREEFKLLPLEQYSYLKQQNFKIEDEEDLRHDFERLQQAMEMVGFLSATKKQIFSVLSAILYLGNVTYKTKSNGREEGLEVGPPEVLARLSELLKVYICHATPYFSLCFPSLTGVLDSLQVKEELLVEALTKRKTVTVNDKLILPYSHSEV</sequence>
<evidence type="ECO:0000259" key="10">
    <source>
        <dbReference type="PROSITE" id="PS51456"/>
    </source>
</evidence>
<dbReference type="GO" id="GO:0005737">
    <property type="term" value="C:cytoplasm"/>
    <property type="evidence" value="ECO:0007669"/>
    <property type="project" value="UniProtKB-SubCell"/>
</dbReference>
<evidence type="ECO:0000256" key="5">
    <source>
        <dbReference type="ARBA" id="ARBA00022840"/>
    </source>
</evidence>
<dbReference type="GO" id="GO:0035556">
    <property type="term" value="P:intracellular signal transduction"/>
    <property type="evidence" value="ECO:0007669"/>
    <property type="project" value="InterPro"/>
</dbReference>
<comment type="similarity">
    <text evidence="2 9">Belongs to the TRAFAC class myosin-kinesin ATPase superfamily. Myosin family.</text>
</comment>
<comment type="caution">
    <text evidence="9">Lacks conserved residue(s) required for the propagation of feature annotation.</text>
</comment>
<reference evidence="11" key="1">
    <citation type="journal article" date="2004" name="Nature">
        <title>Genome duplication in the teleost fish Tetraodon nigroviridis reveals the early vertebrate proto-karyotype.</title>
        <authorList>
            <person name="Jaillon O."/>
            <person name="Aury J.-M."/>
            <person name="Brunet F."/>
            <person name="Petit J.-L."/>
            <person name="Stange-Thomann N."/>
            <person name="Mauceli E."/>
            <person name="Bouneau L."/>
            <person name="Fischer C."/>
            <person name="Ozouf-Costaz C."/>
            <person name="Bernot A."/>
            <person name="Nicaud S."/>
            <person name="Jaffe D."/>
            <person name="Fisher S."/>
            <person name="Lutfalla G."/>
            <person name="Dossat C."/>
            <person name="Segurens B."/>
            <person name="Dasilva C."/>
            <person name="Salanoubat M."/>
            <person name="Levy M."/>
            <person name="Boudet N."/>
            <person name="Castellano S."/>
            <person name="Anthouard V."/>
            <person name="Jubin C."/>
            <person name="Castelli V."/>
            <person name="Katinka M."/>
            <person name="Vacherie B."/>
            <person name="Biemont C."/>
            <person name="Skalli Z."/>
            <person name="Cattolico L."/>
            <person name="Poulain J."/>
            <person name="De Berardinis V."/>
            <person name="Cruaud C."/>
            <person name="Duprat S."/>
            <person name="Brottier P."/>
            <person name="Coutanceau J.-P."/>
            <person name="Gouzy J."/>
            <person name="Parra G."/>
            <person name="Lardier G."/>
            <person name="Chapple C."/>
            <person name="McKernan K.J."/>
            <person name="McEwan P."/>
            <person name="Bosak S."/>
            <person name="Kellis M."/>
            <person name="Volff J.-N."/>
            <person name="Guigo R."/>
            <person name="Zody M.C."/>
            <person name="Mesirov J."/>
            <person name="Lindblad-Toh K."/>
            <person name="Birren B."/>
            <person name="Nusbaum C."/>
            <person name="Kahn D."/>
            <person name="Robinson-Rechavi M."/>
            <person name="Laudet V."/>
            <person name="Schachter V."/>
            <person name="Quetier F."/>
            <person name="Saurin W."/>
            <person name="Scarpelli C."/>
            <person name="Wincker P."/>
            <person name="Lander E.S."/>
            <person name="Weissenbach J."/>
            <person name="Roest Crollius H."/>
        </authorList>
    </citation>
    <scope>NUCLEOTIDE SEQUENCE [LARGE SCALE GENOMIC DNA]</scope>
</reference>
<dbReference type="GO" id="GO:0000146">
    <property type="term" value="F:microfilament motor activity"/>
    <property type="evidence" value="ECO:0007669"/>
    <property type="project" value="InterPro"/>
</dbReference>
<dbReference type="KEGG" id="tng:GSTEN00037119G001"/>
<dbReference type="SUPFAM" id="SSF52540">
    <property type="entry name" value="P-loop containing nucleoside triphosphate hydrolases"/>
    <property type="match status" value="1"/>
</dbReference>
<dbReference type="GO" id="GO:0030048">
    <property type="term" value="P:actin filament-based movement"/>
    <property type="evidence" value="ECO:0007669"/>
    <property type="project" value="TreeGrafter"/>
</dbReference>
<comment type="caution">
    <text evidence="11">The sequence shown here is derived from an EMBL/GenBank/DDBJ whole genome shotgun (WGS) entry which is preliminary data.</text>
</comment>
<keyword evidence="5" id="KW-0067">ATP-binding</keyword>
<dbReference type="FunFam" id="1.10.10.820:FF:000001">
    <property type="entry name" value="Myosin heavy chain"/>
    <property type="match status" value="1"/>
</dbReference>
<evidence type="ECO:0000256" key="8">
    <source>
        <dbReference type="ARBA" id="ARBA00023203"/>
    </source>
</evidence>
<evidence type="ECO:0000313" key="11">
    <source>
        <dbReference type="EMBL" id="CAG14154.1"/>
    </source>
</evidence>
<dbReference type="OrthoDB" id="437889at2759"/>
<evidence type="ECO:0000256" key="7">
    <source>
        <dbReference type="ARBA" id="ARBA00023175"/>
    </source>
</evidence>
<gene>
    <name evidence="11" type="ORF">GSTENG00037119001</name>
</gene>
<name>Q4RBS9_TETNG</name>
<dbReference type="GO" id="GO:0005096">
    <property type="term" value="F:GTPase activator activity"/>
    <property type="evidence" value="ECO:0007669"/>
    <property type="project" value="InterPro"/>
</dbReference>
<dbReference type="Pfam" id="PF00063">
    <property type="entry name" value="Myosin_head"/>
    <property type="match status" value="1"/>
</dbReference>
<feature type="non-terminal residue" evidence="11">
    <location>
        <position position="167"/>
    </location>
</feature>
<keyword evidence="7" id="KW-0505">Motor protein</keyword>
<dbReference type="GO" id="GO:0016459">
    <property type="term" value="C:myosin complex"/>
    <property type="evidence" value="ECO:0007669"/>
    <property type="project" value="UniProtKB-KW"/>
</dbReference>
<dbReference type="GO" id="GO:0072673">
    <property type="term" value="P:lamellipodium morphogenesis"/>
    <property type="evidence" value="ECO:0007669"/>
    <property type="project" value="TreeGrafter"/>
</dbReference>
<keyword evidence="8 9" id="KW-0009">Actin-binding</keyword>
<feature type="domain" description="Myosin motor" evidence="10">
    <location>
        <begin position="1"/>
        <end position="167"/>
    </location>
</feature>
<dbReference type="InterPro" id="IPR046987">
    <property type="entry name" value="Myo9"/>
</dbReference>
<keyword evidence="6 9" id="KW-0518">Myosin</keyword>